<organism evidence="2 3">
    <name type="scientific">Panagrellus redivivus</name>
    <name type="common">Microworm</name>
    <dbReference type="NCBI Taxonomy" id="6233"/>
    <lineage>
        <taxon>Eukaryota</taxon>
        <taxon>Metazoa</taxon>
        <taxon>Ecdysozoa</taxon>
        <taxon>Nematoda</taxon>
        <taxon>Chromadorea</taxon>
        <taxon>Rhabditida</taxon>
        <taxon>Tylenchina</taxon>
        <taxon>Panagrolaimomorpha</taxon>
        <taxon>Panagrolaimoidea</taxon>
        <taxon>Panagrolaimidae</taxon>
        <taxon>Panagrellus</taxon>
    </lineage>
</organism>
<accession>A0A7E4VT68</accession>
<name>A0A7E4VT68_PANRE</name>
<feature type="region of interest" description="Disordered" evidence="1">
    <location>
        <begin position="1"/>
        <end position="25"/>
    </location>
</feature>
<dbReference type="WBParaSite" id="Pan_g291.t1">
    <property type="protein sequence ID" value="Pan_g291.t1"/>
    <property type="gene ID" value="Pan_g291"/>
</dbReference>
<reference evidence="3" key="2">
    <citation type="submission" date="2020-10" db="UniProtKB">
        <authorList>
            <consortium name="WormBaseParasite"/>
        </authorList>
    </citation>
    <scope>IDENTIFICATION</scope>
</reference>
<dbReference type="AlphaFoldDB" id="A0A7E4VT68"/>
<sequence>MPGPAGPPPRPDEPPETSPATPRRHYDDANCLFVGHVQPRFTTASLIHGPTGSTSCMTPRSGTVCWYYTLTMLTSDFSCNVPHITGDTFLTTVRNPRPWPLLRSHGFGANAFEIAQHRDATESTSSITLRCYCPYQAQFFADTD</sequence>
<keyword evidence="2" id="KW-1185">Reference proteome</keyword>
<reference evidence="2" key="1">
    <citation type="journal article" date="2013" name="Genetics">
        <title>The draft genome and transcriptome of Panagrellus redivivus are shaped by the harsh demands of a free-living lifestyle.</title>
        <authorList>
            <person name="Srinivasan J."/>
            <person name="Dillman A.R."/>
            <person name="Macchietto M.G."/>
            <person name="Heikkinen L."/>
            <person name="Lakso M."/>
            <person name="Fracchia K.M."/>
            <person name="Antoshechkin I."/>
            <person name="Mortazavi A."/>
            <person name="Wong G."/>
            <person name="Sternberg P.W."/>
        </authorList>
    </citation>
    <scope>NUCLEOTIDE SEQUENCE [LARGE SCALE GENOMIC DNA]</scope>
    <source>
        <strain evidence="2">MT8872</strain>
    </source>
</reference>
<evidence type="ECO:0000313" key="3">
    <source>
        <dbReference type="WBParaSite" id="Pan_g291.t1"/>
    </source>
</evidence>
<protein>
    <submittedName>
        <fullName evidence="3">UL55</fullName>
    </submittedName>
</protein>
<dbReference type="Proteomes" id="UP000492821">
    <property type="component" value="Unassembled WGS sequence"/>
</dbReference>
<proteinExistence type="predicted"/>
<evidence type="ECO:0000313" key="2">
    <source>
        <dbReference type="Proteomes" id="UP000492821"/>
    </source>
</evidence>
<evidence type="ECO:0000256" key="1">
    <source>
        <dbReference type="SAM" id="MobiDB-lite"/>
    </source>
</evidence>